<name>A0ABP7V3W7_9BACI</name>
<proteinExistence type="predicted"/>
<keyword evidence="2" id="KW-1185">Reference proteome</keyword>
<reference evidence="2" key="1">
    <citation type="journal article" date="2019" name="Int. J. Syst. Evol. Microbiol.">
        <title>The Global Catalogue of Microorganisms (GCM) 10K type strain sequencing project: providing services to taxonomists for standard genome sequencing and annotation.</title>
        <authorList>
            <consortium name="The Broad Institute Genomics Platform"/>
            <consortium name="The Broad Institute Genome Sequencing Center for Infectious Disease"/>
            <person name="Wu L."/>
            <person name="Ma J."/>
        </authorList>
    </citation>
    <scope>NUCLEOTIDE SEQUENCE [LARGE SCALE GENOMIC DNA]</scope>
    <source>
        <strain evidence="2">JCM 17250</strain>
    </source>
</reference>
<organism evidence="1 2">
    <name type="scientific">Amphibacillus indicireducens</name>
    <dbReference type="NCBI Taxonomy" id="1076330"/>
    <lineage>
        <taxon>Bacteria</taxon>
        <taxon>Bacillati</taxon>
        <taxon>Bacillota</taxon>
        <taxon>Bacilli</taxon>
        <taxon>Bacillales</taxon>
        <taxon>Bacillaceae</taxon>
        <taxon>Amphibacillus</taxon>
    </lineage>
</organism>
<protein>
    <submittedName>
        <fullName evidence="1">Uncharacterized protein</fullName>
    </submittedName>
</protein>
<gene>
    <name evidence="1" type="ORF">GCM10022410_02710</name>
</gene>
<dbReference type="Proteomes" id="UP001501734">
    <property type="component" value="Unassembled WGS sequence"/>
</dbReference>
<dbReference type="RefSeq" id="WP_344909628.1">
    <property type="nucleotide sequence ID" value="NZ_BAABDL010000014.1"/>
</dbReference>
<sequence>MQETNSEGIIAREALFLADEGETDDHLLDWQQEEAELAYQIVKNSDQFIQPPFAMKLTNTR</sequence>
<dbReference type="EMBL" id="BAABDL010000014">
    <property type="protein sequence ID" value="GAA4058992.1"/>
    <property type="molecule type" value="Genomic_DNA"/>
</dbReference>
<evidence type="ECO:0000313" key="2">
    <source>
        <dbReference type="Proteomes" id="UP001501734"/>
    </source>
</evidence>
<evidence type="ECO:0000313" key="1">
    <source>
        <dbReference type="EMBL" id="GAA4058992.1"/>
    </source>
</evidence>
<comment type="caution">
    <text evidence="1">The sequence shown here is derived from an EMBL/GenBank/DDBJ whole genome shotgun (WGS) entry which is preliminary data.</text>
</comment>
<accession>A0ABP7V3W7</accession>